<dbReference type="InterPro" id="IPR017900">
    <property type="entry name" value="4Fe4S_Fe_S_CS"/>
</dbReference>
<dbReference type="AlphaFoldDB" id="A0A1W2C0J0"/>
<dbReference type="RefSeq" id="WP_084235168.1">
    <property type="nucleotide sequence ID" value="NZ_FWXW01000007.1"/>
</dbReference>
<dbReference type="GO" id="GO:0046872">
    <property type="term" value="F:metal ion binding"/>
    <property type="evidence" value="ECO:0007669"/>
    <property type="project" value="UniProtKB-KW"/>
</dbReference>
<dbReference type="Gene3D" id="3.40.50.620">
    <property type="entry name" value="HUPs"/>
    <property type="match status" value="1"/>
</dbReference>
<evidence type="ECO:0000256" key="5">
    <source>
        <dbReference type="ARBA" id="ARBA00023014"/>
    </source>
</evidence>
<dbReference type="InterPro" id="IPR029035">
    <property type="entry name" value="DHS-like_NAD/FAD-binding_dom"/>
</dbReference>
<dbReference type="PROSITE" id="PS00198">
    <property type="entry name" value="4FE4S_FER_1"/>
    <property type="match status" value="1"/>
</dbReference>
<dbReference type="InterPro" id="IPR017896">
    <property type="entry name" value="4Fe4S_Fe-S-bd"/>
</dbReference>
<comment type="cofactor">
    <cofactor evidence="6">
        <name>FAD</name>
        <dbReference type="ChEBI" id="CHEBI:57692"/>
    </cofactor>
    <text evidence="6">Binds 1 FAD per dimer.</text>
</comment>
<dbReference type="OrthoDB" id="9813995at2"/>
<dbReference type="InterPro" id="IPR033947">
    <property type="entry name" value="ETF_alpha_N"/>
</dbReference>
<dbReference type="Proteomes" id="UP000192790">
    <property type="component" value="Unassembled WGS sequence"/>
</dbReference>
<feature type="domain" description="4Fe-4S ferredoxin-type" evidence="7">
    <location>
        <begin position="31"/>
        <end position="59"/>
    </location>
</feature>
<evidence type="ECO:0000313" key="9">
    <source>
        <dbReference type="Proteomes" id="UP000192790"/>
    </source>
</evidence>
<gene>
    <name evidence="8" type="ORF">SAMN02745168_2492</name>
</gene>
<evidence type="ECO:0000256" key="3">
    <source>
        <dbReference type="ARBA" id="ARBA00022723"/>
    </source>
</evidence>
<dbReference type="Gene3D" id="3.40.50.1220">
    <property type="entry name" value="TPP-binding domain"/>
    <property type="match status" value="1"/>
</dbReference>
<feature type="binding site" evidence="6">
    <location>
        <position position="362"/>
    </location>
    <ligand>
        <name>FAD</name>
        <dbReference type="ChEBI" id="CHEBI:57692"/>
    </ligand>
</feature>
<organism evidence="8 9">
    <name type="scientific">Papillibacter cinnamivorans DSM 12816</name>
    <dbReference type="NCBI Taxonomy" id="1122930"/>
    <lineage>
        <taxon>Bacteria</taxon>
        <taxon>Bacillati</taxon>
        <taxon>Bacillota</taxon>
        <taxon>Clostridia</taxon>
        <taxon>Eubacteriales</taxon>
        <taxon>Oscillospiraceae</taxon>
        <taxon>Papillibacter</taxon>
    </lineage>
</organism>
<dbReference type="InterPro" id="IPR014730">
    <property type="entry name" value="ETF_a/b_N"/>
</dbReference>
<sequence>MTTIHFDAAACNLCRQCIEKCPFGALTLGDEGLEVNEKCRMCGVCVKVCPVRAIRFEQKPSRDPADKSKWKGILIFAEQENGELHPVTYELIGEARRLAAKVGYAVFAVLVGGEETEKNAEELLPYGVKEVFYYQHPGFSGFRADCCADAVADCISQLRPSVVLIGATALGRSLAPRLSVRFHTGLTADCTKLDINPNTDLVQIRPAFGGNVMARILMEYSRPQFATVRYRVMDRAEKTDGPTGRVKRMPVSDAMARSGIEVLKISPLPREKTLEEEEILVVAGRGAKNEEGVALVRSLAEALGGRLCFTRPMAECGLGDGGSQIGLSGRTVRPKLIITCGVSGAIQFTAGMSGSECIVAINSDPNAQIFSIAHYCVVDDLFQAVPAILEQLETGKEAL</sequence>
<comment type="similarity">
    <text evidence="1">Belongs to the ETF alpha-subunit/FixB family.</text>
</comment>
<keyword evidence="9" id="KW-1185">Reference proteome</keyword>
<evidence type="ECO:0000256" key="1">
    <source>
        <dbReference type="ARBA" id="ARBA00005817"/>
    </source>
</evidence>
<dbReference type="SUPFAM" id="SSF52467">
    <property type="entry name" value="DHS-like NAD/FAD-binding domain"/>
    <property type="match status" value="1"/>
</dbReference>
<dbReference type="GO" id="GO:0050660">
    <property type="term" value="F:flavin adenine dinucleotide binding"/>
    <property type="evidence" value="ECO:0007669"/>
    <property type="project" value="InterPro"/>
</dbReference>
<keyword evidence="4" id="KW-0408">Iron</keyword>
<feature type="binding site" evidence="6">
    <location>
        <begin position="324"/>
        <end position="328"/>
    </location>
    <ligand>
        <name>FAD</name>
        <dbReference type="ChEBI" id="CHEBI:57692"/>
    </ligand>
</feature>
<protein>
    <submittedName>
        <fullName evidence="8">Electron transfer flavoprotein alpha subunit apoprotein</fullName>
    </submittedName>
</protein>
<evidence type="ECO:0000256" key="4">
    <source>
        <dbReference type="ARBA" id="ARBA00023004"/>
    </source>
</evidence>
<keyword evidence="5" id="KW-0411">Iron-sulfur</keyword>
<keyword evidence="6" id="KW-0274">FAD</keyword>
<dbReference type="CDD" id="cd01715">
    <property type="entry name" value="ETF_alpha"/>
    <property type="match status" value="1"/>
</dbReference>
<dbReference type="InterPro" id="IPR014729">
    <property type="entry name" value="Rossmann-like_a/b/a_fold"/>
</dbReference>
<evidence type="ECO:0000259" key="7">
    <source>
        <dbReference type="PROSITE" id="PS51379"/>
    </source>
</evidence>
<dbReference type="Pfam" id="PF00766">
    <property type="entry name" value="ETF_alpha"/>
    <property type="match status" value="1"/>
</dbReference>
<evidence type="ECO:0000313" key="8">
    <source>
        <dbReference type="EMBL" id="SMC78703.1"/>
    </source>
</evidence>
<name>A0A1W2C0J0_9FIRM</name>
<dbReference type="SUPFAM" id="SSF52402">
    <property type="entry name" value="Adenine nucleotide alpha hydrolases-like"/>
    <property type="match status" value="1"/>
</dbReference>
<feature type="binding site" evidence="6">
    <location>
        <begin position="310"/>
        <end position="311"/>
    </location>
    <ligand>
        <name>FAD</name>
        <dbReference type="ChEBI" id="CHEBI:57692"/>
    </ligand>
</feature>
<dbReference type="GO" id="GO:0009055">
    <property type="term" value="F:electron transfer activity"/>
    <property type="evidence" value="ECO:0007669"/>
    <property type="project" value="InterPro"/>
</dbReference>
<keyword evidence="2" id="KW-0285">Flavoprotein</keyword>
<dbReference type="PANTHER" id="PTHR43153">
    <property type="entry name" value="ELECTRON TRANSFER FLAVOPROTEIN ALPHA"/>
    <property type="match status" value="1"/>
</dbReference>
<proteinExistence type="inferred from homology"/>
<keyword evidence="3" id="KW-0479">Metal-binding</keyword>
<dbReference type="Pfam" id="PF01012">
    <property type="entry name" value="ETF"/>
    <property type="match status" value="1"/>
</dbReference>
<dbReference type="InterPro" id="IPR001308">
    <property type="entry name" value="ETF_a/FixB"/>
</dbReference>
<dbReference type="SUPFAM" id="SSF54862">
    <property type="entry name" value="4Fe-4S ferredoxins"/>
    <property type="match status" value="1"/>
</dbReference>
<accession>A0A1W2C0J0</accession>
<feature type="domain" description="4Fe-4S ferredoxin-type" evidence="7">
    <location>
        <begin position="2"/>
        <end position="30"/>
    </location>
</feature>
<dbReference type="SMART" id="SM00893">
    <property type="entry name" value="ETF"/>
    <property type="match status" value="1"/>
</dbReference>
<dbReference type="InterPro" id="IPR014731">
    <property type="entry name" value="ETF_asu_C"/>
</dbReference>
<evidence type="ECO:0000256" key="2">
    <source>
        <dbReference type="ARBA" id="ARBA00022630"/>
    </source>
</evidence>
<dbReference type="PANTHER" id="PTHR43153:SF1">
    <property type="entry name" value="ELECTRON TRANSFER FLAVOPROTEIN SUBUNIT ALPHA, MITOCHONDRIAL"/>
    <property type="match status" value="1"/>
</dbReference>
<dbReference type="Pfam" id="PF13187">
    <property type="entry name" value="Fer4_9"/>
    <property type="match status" value="1"/>
</dbReference>
<dbReference type="PIRSF" id="PIRSF000089">
    <property type="entry name" value="Electra_flavoP_a"/>
    <property type="match status" value="1"/>
</dbReference>
<dbReference type="PROSITE" id="PS51379">
    <property type="entry name" value="4FE4S_FER_2"/>
    <property type="match status" value="2"/>
</dbReference>
<dbReference type="GO" id="GO:0033539">
    <property type="term" value="P:fatty acid beta-oxidation using acyl-CoA dehydrogenase"/>
    <property type="evidence" value="ECO:0007669"/>
    <property type="project" value="TreeGrafter"/>
</dbReference>
<feature type="binding site" evidence="6">
    <location>
        <position position="285"/>
    </location>
    <ligand>
        <name>FAD</name>
        <dbReference type="ChEBI" id="CHEBI:57692"/>
    </ligand>
</feature>
<dbReference type="Gene3D" id="3.30.70.20">
    <property type="match status" value="1"/>
</dbReference>
<dbReference type="STRING" id="1122930.SAMN02745168_2492"/>
<dbReference type="EMBL" id="FWXW01000007">
    <property type="protein sequence ID" value="SMC78703.1"/>
    <property type="molecule type" value="Genomic_DNA"/>
</dbReference>
<evidence type="ECO:0000256" key="6">
    <source>
        <dbReference type="PIRSR" id="PIRSR000089-1"/>
    </source>
</evidence>
<dbReference type="GO" id="GO:0051536">
    <property type="term" value="F:iron-sulfur cluster binding"/>
    <property type="evidence" value="ECO:0007669"/>
    <property type="project" value="UniProtKB-KW"/>
</dbReference>
<reference evidence="8 9" key="1">
    <citation type="submission" date="2017-04" db="EMBL/GenBank/DDBJ databases">
        <authorList>
            <person name="Afonso C.L."/>
            <person name="Miller P.J."/>
            <person name="Scott M.A."/>
            <person name="Spackman E."/>
            <person name="Goraichik I."/>
            <person name="Dimitrov K.M."/>
            <person name="Suarez D.L."/>
            <person name="Swayne D.E."/>
        </authorList>
    </citation>
    <scope>NUCLEOTIDE SEQUENCE [LARGE SCALE GENOMIC DNA]</scope>
    <source>
        <strain evidence="8 9">DSM 12816</strain>
    </source>
</reference>